<dbReference type="Pfam" id="PF08264">
    <property type="entry name" value="Anticodon_1"/>
    <property type="match status" value="1"/>
</dbReference>
<comment type="caution">
    <text evidence="15">The sequence shown here is derived from an EMBL/GenBank/DDBJ whole genome shotgun (WGS) entry which is preliminary data.</text>
</comment>
<evidence type="ECO:0000259" key="12">
    <source>
        <dbReference type="Pfam" id="PF00133"/>
    </source>
</evidence>
<accession>A0A3A4K183</accession>
<evidence type="ECO:0000256" key="2">
    <source>
        <dbReference type="ARBA" id="ARBA00022598"/>
    </source>
</evidence>
<comment type="similarity">
    <text evidence="9 10">Belongs to the class-I aminoacyl-tRNA synthetase family. ValS type 1 subfamily.</text>
</comment>
<evidence type="ECO:0000256" key="6">
    <source>
        <dbReference type="ARBA" id="ARBA00023054"/>
    </source>
</evidence>
<dbReference type="Pfam" id="PF10458">
    <property type="entry name" value="Val_tRNA-synt_C"/>
    <property type="match status" value="1"/>
</dbReference>
<dbReference type="PANTHER" id="PTHR11946">
    <property type="entry name" value="VALYL-TRNA SYNTHETASES"/>
    <property type="match status" value="1"/>
</dbReference>
<dbReference type="HAMAP" id="MF_02004">
    <property type="entry name" value="Val_tRNA_synth_type1"/>
    <property type="match status" value="1"/>
</dbReference>
<keyword evidence="5 10" id="KW-0648">Protein biosynthesis</keyword>
<dbReference type="CDD" id="cd00817">
    <property type="entry name" value="ValRS_core"/>
    <property type="match status" value="1"/>
</dbReference>
<feature type="short sequence motif" description="'KMSKS' region" evidence="10">
    <location>
        <begin position="544"/>
        <end position="548"/>
    </location>
</feature>
<keyword evidence="7 10" id="KW-0030">Aminoacyl-tRNA synthetase</keyword>
<dbReference type="InterPro" id="IPR002300">
    <property type="entry name" value="aa-tRNA-synth_Ia"/>
</dbReference>
<proteinExistence type="inferred from homology"/>
<dbReference type="InterPro" id="IPR013155">
    <property type="entry name" value="M/V/L/I-tRNA-synth_anticd-bd"/>
</dbReference>
<dbReference type="InterPro" id="IPR019499">
    <property type="entry name" value="Val-tRNA_synth_tRNA-bd"/>
</dbReference>
<keyword evidence="16" id="KW-1185">Reference proteome</keyword>
<dbReference type="SUPFAM" id="SSF47323">
    <property type="entry name" value="Anticodon-binding domain of a subclass of class I aminoacyl-tRNA synthetases"/>
    <property type="match status" value="1"/>
</dbReference>
<dbReference type="SUPFAM" id="SSF50677">
    <property type="entry name" value="ValRS/IleRS/LeuRS editing domain"/>
    <property type="match status" value="1"/>
</dbReference>
<evidence type="ECO:0000256" key="9">
    <source>
        <dbReference type="ARBA" id="ARBA00060830"/>
    </source>
</evidence>
<keyword evidence="4 10" id="KW-0067">ATP-binding</keyword>
<comment type="domain">
    <text evidence="10">ValRS has two distinct active sites: one for aminoacylation and one for editing. The misactivated threonine is translocated from the active site to the editing site.</text>
</comment>
<dbReference type="RefSeq" id="WP_120044216.1">
    <property type="nucleotide sequence ID" value="NZ_QZFU01000041.1"/>
</dbReference>
<evidence type="ECO:0000256" key="10">
    <source>
        <dbReference type="HAMAP-Rule" id="MF_02004"/>
    </source>
</evidence>
<evidence type="ECO:0000256" key="4">
    <source>
        <dbReference type="ARBA" id="ARBA00022840"/>
    </source>
</evidence>
<dbReference type="GO" id="GO:0002161">
    <property type="term" value="F:aminoacyl-tRNA deacylase activity"/>
    <property type="evidence" value="ECO:0007669"/>
    <property type="project" value="InterPro"/>
</dbReference>
<dbReference type="InterPro" id="IPR002303">
    <property type="entry name" value="Valyl-tRNA_ligase"/>
</dbReference>
<feature type="short sequence motif" description="'HIGH' region" evidence="10">
    <location>
        <begin position="57"/>
        <end position="67"/>
    </location>
</feature>
<evidence type="ECO:0000256" key="1">
    <source>
        <dbReference type="ARBA" id="ARBA00022490"/>
    </source>
</evidence>
<gene>
    <name evidence="10" type="primary">valS</name>
    <name evidence="15" type="ORF">D5S18_28540</name>
</gene>
<dbReference type="NCBIfam" id="TIGR00422">
    <property type="entry name" value="valS"/>
    <property type="match status" value="1"/>
</dbReference>
<keyword evidence="3 10" id="KW-0547">Nucleotide-binding</keyword>
<keyword evidence="2 10" id="KW-0436">Ligase</keyword>
<comment type="catalytic activity">
    <reaction evidence="8 10">
        <text>tRNA(Val) + L-valine + ATP = L-valyl-tRNA(Val) + AMP + diphosphate</text>
        <dbReference type="Rhea" id="RHEA:10704"/>
        <dbReference type="Rhea" id="RHEA-COMP:9672"/>
        <dbReference type="Rhea" id="RHEA-COMP:9708"/>
        <dbReference type="ChEBI" id="CHEBI:30616"/>
        <dbReference type="ChEBI" id="CHEBI:33019"/>
        <dbReference type="ChEBI" id="CHEBI:57762"/>
        <dbReference type="ChEBI" id="CHEBI:78442"/>
        <dbReference type="ChEBI" id="CHEBI:78537"/>
        <dbReference type="ChEBI" id="CHEBI:456215"/>
        <dbReference type="EC" id="6.1.1.9"/>
    </reaction>
</comment>
<dbReference type="FunFam" id="3.40.50.620:FF:000129">
    <property type="entry name" value="Valine--tRNA ligase"/>
    <property type="match status" value="1"/>
</dbReference>
<protein>
    <recommendedName>
        <fullName evidence="10">Valine--tRNA ligase</fullName>
        <ecNumber evidence="10">6.1.1.9</ecNumber>
    </recommendedName>
    <alternativeName>
        <fullName evidence="10">Valyl-tRNA synthetase</fullName>
        <shortName evidence="10">ValRS</shortName>
    </alternativeName>
</protein>
<dbReference type="GO" id="GO:0005524">
    <property type="term" value="F:ATP binding"/>
    <property type="evidence" value="ECO:0007669"/>
    <property type="project" value="UniProtKB-UniRule"/>
</dbReference>
<organism evidence="15 16">
    <name type="scientific">Nocardia panacis</name>
    <dbReference type="NCBI Taxonomy" id="2340916"/>
    <lineage>
        <taxon>Bacteria</taxon>
        <taxon>Bacillati</taxon>
        <taxon>Actinomycetota</taxon>
        <taxon>Actinomycetes</taxon>
        <taxon>Mycobacteriales</taxon>
        <taxon>Nocardiaceae</taxon>
        <taxon>Nocardia</taxon>
    </lineage>
</organism>
<evidence type="ECO:0000313" key="15">
    <source>
        <dbReference type="EMBL" id="RJO69847.1"/>
    </source>
</evidence>
<dbReference type="InterPro" id="IPR009008">
    <property type="entry name" value="Val/Leu/Ile-tRNA-synth_edit"/>
</dbReference>
<dbReference type="InterPro" id="IPR001412">
    <property type="entry name" value="aa-tRNA-synth_I_CS"/>
</dbReference>
<dbReference type="Gene3D" id="1.10.287.380">
    <property type="entry name" value="Valyl-tRNA synthetase, C-terminal domain"/>
    <property type="match status" value="1"/>
</dbReference>
<dbReference type="GO" id="GO:0004832">
    <property type="term" value="F:valine-tRNA ligase activity"/>
    <property type="evidence" value="ECO:0007669"/>
    <property type="project" value="UniProtKB-UniRule"/>
</dbReference>
<dbReference type="Proteomes" id="UP000266677">
    <property type="component" value="Unassembled WGS sequence"/>
</dbReference>
<evidence type="ECO:0000256" key="8">
    <source>
        <dbReference type="ARBA" id="ARBA00047552"/>
    </source>
</evidence>
<dbReference type="AlphaFoldDB" id="A0A3A4K183"/>
<dbReference type="GO" id="GO:0006438">
    <property type="term" value="P:valyl-tRNA aminoacylation"/>
    <property type="evidence" value="ECO:0007669"/>
    <property type="project" value="UniProtKB-UniRule"/>
</dbReference>
<feature type="domain" description="Methionyl/Valyl/Leucyl/Isoleucyl-tRNA synthetase anticodon-binding" evidence="13">
    <location>
        <begin position="625"/>
        <end position="768"/>
    </location>
</feature>
<dbReference type="FunFam" id="3.40.50.620:FF:000098">
    <property type="entry name" value="Valine--tRNA ligase"/>
    <property type="match status" value="1"/>
</dbReference>
<evidence type="ECO:0000259" key="13">
    <source>
        <dbReference type="Pfam" id="PF08264"/>
    </source>
</evidence>
<sequence length="892" mass="98869">MTSATPDNTRNRADALPKNWNPGAVEAPMYERWVAAGYFTADPSSAKPPYSIVLPPPNVTGNLHIGHALDHTLMDTLTRRKRMQGYEVLWLPGMDHAGISTQTVVEKQLAVDGKTKEDFGRELFVQKVWDWKRESGGAIQWQMRALGDGVDWSRDRFTLDAGLSRAVQTIFKRMFDAGLIYRAERLVNWSPVLRTAISDIEVKYSDVEGELISLRYGSLDDAEPHVIVATTRVETMLGDTAVAVHPQDPRYQALIGATLYHPITGKQIPIVADDYVDPEFGSGAVKITPAHDPNDFEIGLRHGLPMPTIMDERGRIADTGTEFDGMDRFEARVAIRERLAAEGRVVAEKRPYLHSVGHSERTGEPIEPRLSMQWWVKVESLAEAAGDAVRNGDTVIHPASSEPRWFDWVDNMHDWCISRQLWWGHRIPIWYGPEGEVICVGPDEQAPEGYVQDPDVLDTWFSSGLWPFSTMGWPDATPELEKFYPTSVLVTGYDILFFWVARMMMFGTFVSRDIALNVGKDGDYQMPFRDVFLHGLIRDQFGKKMSKSRGNGIDPLEWIEQYGADVLRFALARGAQPGSDLSVGEPHALAARSFITKVFNAGKLALMNGARPGDLPARAALTDADRWILDKLEEVRAEVDSALDGYEFGKACEALYHFFWDEFCDWYLELAKVQFAEDDARAEATRVVLGTVLDASLRMLHPVIPFVTESLWQALTGGESIVVAPWPTATGIEPDTGAARRISDAQRLITEIRRFRSDQGLAEKQKVAAALVGLDAAELGGHEESVRSLARLTAPADGFAATATLEVPLGVGTVTVELDTSGTVDLDAERRRLEKDLAAAQKELVGTEAKLGNEAFLAKAPEQVVDKIKSRRAAATAEADRITARLTELSGK</sequence>
<dbReference type="Pfam" id="PF00133">
    <property type="entry name" value="tRNA-synt_1"/>
    <property type="match status" value="2"/>
</dbReference>
<reference evidence="15 16" key="1">
    <citation type="submission" date="2018-09" db="EMBL/GenBank/DDBJ databases">
        <title>YIM PH21274 draft genome.</title>
        <authorList>
            <person name="Miao C."/>
        </authorList>
    </citation>
    <scope>NUCLEOTIDE SEQUENCE [LARGE SCALE GENOMIC DNA]</scope>
    <source>
        <strain evidence="15 16">YIM PH 21724</strain>
    </source>
</reference>
<name>A0A3A4K183_9NOCA</name>
<dbReference type="CDD" id="cd07962">
    <property type="entry name" value="Anticodon_Ia_Val"/>
    <property type="match status" value="1"/>
</dbReference>
<dbReference type="FunFam" id="1.10.287.380:FF:000001">
    <property type="entry name" value="Valine--tRNA ligase"/>
    <property type="match status" value="1"/>
</dbReference>
<dbReference type="FunFam" id="3.90.740.10:FF:000005">
    <property type="entry name" value="Valine--tRNA ligase, mitochondrial"/>
    <property type="match status" value="1"/>
</dbReference>
<feature type="domain" description="Valyl-tRNA synthetase tRNA-binding arm" evidence="14">
    <location>
        <begin position="825"/>
        <end position="889"/>
    </location>
</feature>
<feature type="domain" description="Aminoacyl-tRNA synthetase class Ia" evidence="12">
    <location>
        <begin position="29"/>
        <end position="440"/>
    </location>
</feature>
<evidence type="ECO:0000256" key="5">
    <source>
        <dbReference type="ARBA" id="ARBA00022917"/>
    </source>
</evidence>
<dbReference type="Gene3D" id="3.90.740.10">
    <property type="entry name" value="Valyl/Leucyl/Isoleucyl-tRNA synthetase, editing domain"/>
    <property type="match status" value="1"/>
</dbReference>
<keyword evidence="1 10" id="KW-0963">Cytoplasm</keyword>
<feature type="domain" description="Aminoacyl-tRNA synthetase class Ia" evidence="12">
    <location>
        <begin position="448"/>
        <end position="582"/>
    </location>
</feature>
<dbReference type="InterPro" id="IPR010978">
    <property type="entry name" value="tRNA-bd_arm"/>
</dbReference>
<feature type="coiled-coil region" evidence="10">
    <location>
        <begin position="823"/>
        <end position="850"/>
    </location>
</feature>
<dbReference type="InterPro" id="IPR037118">
    <property type="entry name" value="Val-tRNA_synth_C_sf"/>
</dbReference>
<dbReference type="PRINTS" id="PR00986">
    <property type="entry name" value="TRNASYNTHVAL"/>
</dbReference>
<comment type="subunit">
    <text evidence="10">Monomer.</text>
</comment>
<dbReference type="InterPro" id="IPR014729">
    <property type="entry name" value="Rossmann-like_a/b/a_fold"/>
</dbReference>
<dbReference type="NCBIfam" id="NF004349">
    <property type="entry name" value="PRK05729.1"/>
    <property type="match status" value="1"/>
</dbReference>
<dbReference type="Gene3D" id="1.10.730.10">
    <property type="entry name" value="Isoleucyl-tRNA Synthetase, Domain 1"/>
    <property type="match status" value="1"/>
</dbReference>
<dbReference type="InterPro" id="IPR009080">
    <property type="entry name" value="tRNAsynth_Ia_anticodon-bd"/>
</dbReference>
<comment type="domain">
    <text evidence="10">The C-terminal coiled-coil domain is crucial for aminoacylation activity.</text>
</comment>
<dbReference type="PROSITE" id="PS00178">
    <property type="entry name" value="AA_TRNA_LIGASE_I"/>
    <property type="match status" value="1"/>
</dbReference>
<keyword evidence="6 10" id="KW-0175">Coiled coil</keyword>
<dbReference type="SUPFAM" id="SSF46589">
    <property type="entry name" value="tRNA-binding arm"/>
    <property type="match status" value="1"/>
</dbReference>
<dbReference type="EC" id="6.1.1.9" evidence="10"/>
<dbReference type="EMBL" id="QZFU01000041">
    <property type="protein sequence ID" value="RJO69847.1"/>
    <property type="molecule type" value="Genomic_DNA"/>
</dbReference>
<comment type="subcellular location">
    <subcellularLocation>
        <location evidence="10">Cytoplasm</location>
    </subcellularLocation>
</comment>
<evidence type="ECO:0000313" key="16">
    <source>
        <dbReference type="Proteomes" id="UP000266677"/>
    </source>
</evidence>
<evidence type="ECO:0000259" key="14">
    <source>
        <dbReference type="Pfam" id="PF10458"/>
    </source>
</evidence>
<dbReference type="Gene3D" id="3.40.50.620">
    <property type="entry name" value="HUPs"/>
    <property type="match status" value="2"/>
</dbReference>
<evidence type="ECO:0000256" key="11">
    <source>
        <dbReference type="SAM" id="MobiDB-lite"/>
    </source>
</evidence>
<evidence type="ECO:0000256" key="7">
    <source>
        <dbReference type="ARBA" id="ARBA00023146"/>
    </source>
</evidence>
<dbReference type="OrthoDB" id="9810365at2"/>
<comment type="function">
    <text evidence="10">Catalyzes the attachment of valine to tRNA(Val). As ValRS can inadvertently accommodate and process structurally similar amino acids such as threonine, to avoid such errors, it has a 'posttransfer' editing activity that hydrolyzes mischarged Thr-tRNA(Val) in a tRNA-dependent manner.</text>
</comment>
<feature type="binding site" evidence="10">
    <location>
        <position position="547"/>
    </location>
    <ligand>
        <name>ATP</name>
        <dbReference type="ChEBI" id="CHEBI:30616"/>
    </ligand>
</feature>
<evidence type="ECO:0000256" key="3">
    <source>
        <dbReference type="ARBA" id="ARBA00022741"/>
    </source>
</evidence>
<dbReference type="SUPFAM" id="SSF52374">
    <property type="entry name" value="Nucleotidylyl transferase"/>
    <property type="match status" value="1"/>
</dbReference>
<dbReference type="InterPro" id="IPR033705">
    <property type="entry name" value="Anticodon_Ia_Val"/>
</dbReference>
<dbReference type="PANTHER" id="PTHR11946:SF93">
    <property type="entry name" value="VALINE--TRNA LIGASE, CHLOROPLASTIC_MITOCHONDRIAL 2"/>
    <property type="match status" value="1"/>
</dbReference>
<dbReference type="GO" id="GO:0005829">
    <property type="term" value="C:cytosol"/>
    <property type="evidence" value="ECO:0007669"/>
    <property type="project" value="TreeGrafter"/>
</dbReference>
<feature type="region of interest" description="Disordered" evidence="11">
    <location>
        <begin position="1"/>
        <end position="21"/>
    </location>
</feature>